<dbReference type="EC" id="4.2.1.59" evidence="4"/>
<dbReference type="PANTHER" id="PTHR30272">
    <property type="entry name" value="3-HYDROXYACYL-[ACYL-CARRIER-PROTEIN] DEHYDRATASE"/>
    <property type="match status" value="1"/>
</dbReference>
<reference evidence="11 12" key="1">
    <citation type="submission" date="2022-11" db="EMBL/GenBank/DDBJ databases">
        <title>Study of microbial diversity in lake waters.</title>
        <authorList>
            <person name="Zhang J."/>
        </authorList>
    </citation>
    <scope>NUCLEOTIDE SEQUENCE [LARGE SCALE GENOMIC DNA]</scope>
    <source>
        <strain evidence="11 12">DT12</strain>
    </source>
</reference>
<dbReference type="Gene3D" id="3.10.129.10">
    <property type="entry name" value="Hotdog Thioesterase"/>
    <property type="match status" value="1"/>
</dbReference>
<dbReference type="SUPFAM" id="SSF54637">
    <property type="entry name" value="Thioesterase/thiol ester dehydrase-isomerase"/>
    <property type="match status" value="1"/>
</dbReference>
<dbReference type="NCBIfam" id="NF000582">
    <property type="entry name" value="PRK00006.1"/>
    <property type="match status" value="1"/>
</dbReference>
<evidence type="ECO:0000313" key="12">
    <source>
        <dbReference type="Proteomes" id="UP001208017"/>
    </source>
</evidence>
<evidence type="ECO:0000256" key="2">
    <source>
        <dbReference type="ARBA" id="ARBA00004496"/>
    </source>
</evidence>
<evidence type="ECO:0000256" key="7">
    <source>
        <dbReference type="ARBA" id="ARBA00022556"/>
    </source>
</evidence>
<protein>
    <recommendedName>
        <fullName evidence="4">3-hydroxyacyl-[acyl-carrier-protein] dehydratase</fullName>
        <ecNumber evidence="4">4.2.1.59</ecNumber>
    </recommendedName>
</protein>
<evidence type="ECO:0000256" key="9">
    <source>
        <dbReference type="ARBA" id="ARBA00023239"/>
    </source>
</evidence>
<keyword evidence="12" id="KW-1185">Reference proteome</keyword>
<gene>
    <name evidence="11" type="primary">fabZ</name>
    <name evidence="11" type="ORF">OS242_17755</name>
</gene>
<keyword evidence="5" id="KW-0963">Cytoplasm</keyword>
<evidence type="ECO:0000256" key="3">
    <source>
        <dbReference type="ARBA" id="ARBA00009174"/>
    </source>
</evidence>
<dbReference type="NCBIfam" id="TIGR01750">
    <property type="entry name" value="fabZ"/>
    <property type="match status" value="1"/>
</dbReference>
<keyword evidence="7" id="KW-0441">Lipid A biosynthesis</keyword>
<keyword evidence="6" id="KW-0444">Lipid biosynthesis</keyword>
<comment type="catalytic activity">
    <reaction evidence="1">
        <text>a (3R)-hydroxyacyl-[ACP] = a (2E)-enoyl-[ACP] + H2O</text>
        <dbReference type="Rhea" id="RHEA:13097"/>
        <dbReference type="Rhea" id="RHEA-COMP:9925"/>
        <dbReference type="Rhea" id="RHEA-COMP:9945"/>
        <dbReference type="ChEBI" id="CHEBI:15377"/>
        <dbReference type="ChEBI" id="CHEBI:78784"/>
        <dbReference type="ChEBI" id="CHEBI:78827"/>
        <dbReference type="EC" id="4.2.1.59"/>
    </reaction>
</comment>
<organism evidence="11 12">
    <name type="scientific">Tumebacillus lacus</name>
    <dbReference type="NCBI Taxonomy" id="2995335"/>
    <lineage>
        <taxon>Bacteria</taxon>
        <taxon>Bacillati</taxon>
        <taxon>Bacillota</taxon>
        <taxon>Bacilli</taxon>
        <taxon>Bacillales</taxon>
        <taxon>Alicyclobacillaceae</taxon>
        <taxon>Tumebacillus</taxon>
    </lineage>
</organism>
<keyword evidence="9 11" id="KW-0456">Lyase</keyword>
<dbReference type="InterPro" id="IPR013114">
    <property type="entry name" value="FabA_FabZ"/>
</dbReference>
<name>A0ABT3X7E0_9BACL</name>
<evidence type="ECO:0000256" key="10">
    <source>
        <dbReference type="ARBA" id="ARBA00025049"/>
    </source>
</evidence>
<keyword evidence="8" id="KW-0443">Lipid metabolism</keyword>
<evidence type="ECO:0000256" key="4">
    <source>
        <dbReference type="ARBA" id="ARBA00013167"/>
    </source>
</evidence>
<proteinExistence type="inferred from homology"/>
<evidence type="ECO:0000256" key="1">
    <source>
        <dbReference type="ARBA" id="ARBA00001055"/>
    </source>
</evidence>
<accession>A0ABT3X7E0</accession>
<evidence type="ECO:0000256" key="6">
    <source>
        <dbReference type="ARBA" id="ARBA00022516"/>
    </source>
</evidence>
<dbReference type="GO" id="GO:0019171">
    <property type="term" value="F:(3R)-hydroxyacyl-[acyl-carrier-protein] dehydratase activity"/>
    <property type="evidence" value="ECO:0007669"/>
    <property type="project" value="UniProtKB-EC"/>
</dbReference>
<dbReference type="RefSeq" id="WP_267153043.1">
    <property type="nucleotide sequence ID" value="NZ_JAPMLT010000013.1"/>
</dbReference>
<comment type="caution">
    <text evidence="11">The sequence shown here is derived from an EMBL/GenBank/DDBJ whole genome shotgun (WGS) entry which is preliminary data.</text>
</comment>
<comment type="subcellular location">
    <subcellularLocation>
        <location evidence="2">Cytoplasm</location>
    </subcellularLocation>
</comment>
<evidence type="ECO:0000256" key="8">
    <source>
        <dbReference type="ARBA" id="ARBA00023098"/>
    </source>
</evidence>
<dbReference type="PANTHER" id="PTHR30272:SF1">
    <property type="entry name" value="3-HYDROXYACYL-[ACYL-CARRIER-PROTEIN] DEHYDRATASE"/>
    <property type="match status" value="1"/>
</dbReference>
<comment type="similarity">
    <text evidence="3">Belongs to the thioester dehydratase family. FabZ subfamily.</text>
</comment>
<comment type="function">
    <text evidence="10">Involved in unsaturated fatty acids biosynthesis. Catalyzes the dehydration of short chain beta-hydroxyacyl-ACPs and long chain saturated and unsaturated beta-hydroxyacyl-ACPs.</text>
</comment>
<evidence type="ECO:0000256" key="5">
    <source>
        <dbReference type="ARBA" id="ARBA00022490"/>
    </source>
</evidence>
<dbReference type="EMBL" id="JAPMLT010000013">
    <property type="protein sequence ID" value="MCX7571792.1"/>
    <property type="molecule type" value="Genomic_DNA"/>
</dbReference>
<dbReference type="CDD" id="cd01288">
    <property type="entry name" value="FabZ"/>
    <property type="match status" value="1"/>
</dbReference>
<evidence type="ECO:0000313" key="11">
    <source>
        <dbReference type="EMBL" id="MCX7571792.1"/>
    </source>
</evidence>
<sequence>MLGMQEIMRALPHRHPFLMVDRIVEAVPNERSAGYKHISVNEPWAAGHFPDEPVFPGVLIIETMAQIGGFVFWTEEGGTNQLRGYLSGVDKVKFLRPVLPGDTLHVEAKFVARVGQLAQVKCEAKVGGELVASAVVSYAFKGAGA</sequence>
<dbReference type="Proteomes" id="UP001208017">
    <property type="component" value="Unassembled WGS sequence"/>
</dbReference>
<dbReference type="InterPro" id="IPR010084">
    <property type="entry name" value="FabZ"/>
</dbReference>
<dbReference type="Pfam" id="PF07977">
    <property type="entry name" value="FabA"/>
    <property type="match status" value="1"/>
</dbReference>
<dbReference type="InterPro" id="IPR029069">
    <property type="entry name" value="HotDog_dom_sf"/>
</dbReference>